<dbReference type="Gene3D" id="1.20.140.140">
    <property type="entry name" value="Calcium release-activated calcium channel protein Orai"/>
    <property type="match status" value="1"/>
</dbReference>
<evidence type="ECO:0000256" key="2">
    <source>
        <dbReference type="ARBA" id="ARBA00008062"/>
    </source>
</evidence>
<evidence type="ECO:0000256" key="5">
    <source>
        <dbReference type="ARBA" id="ARBA00023136"/>
    </source>
</evidence>
<dbReference type="EMBL" id="BDGG01000004">
    <property type="protein sequence ID" value="GAU97181.1"/>
    <property type="molecule type" value="Genomic_DNA"/>
</dbReference>
<keyword evidence="5 6" id="KW-0472">Membrane</keyword>
<dbReference type="InterPro" id="IPR012446">
    <property type="entry name" value="CRAC_channel"/>
</dbReference>
<evidence type="ECO:0000313" key="8">
    <source>
        <dbReference type="Proteomes" id="UP000186922"/>
    </source>
</evidence>
<feature type="transmembrane region" description="Helical" evidence="6">
    <location>
        <begin position="108"/>
        <end position="137"/>
    </location>
</feature>
<organism evidence="7 8">
    <name type="scientific">Ramazzottius varieornatus</name>
    <name type="common">Water bear</name>
    <name type="synonym">Tardigrade</name>
    <dbReference type="NCBI Taxonomy" id="947166"/>
    <lineage>
        <taxon>Eukaryota</taxon>
        <taxon>Metazoa</taxon>
        <taxon>Ecdysozoa</taxon>
        <taxon>Tardigrada</taxon>
        <taxon>Eutardigrada</taxon>
        <taxon>Parachela</taxon>
        <taxon>Hypsibioidea</taxon>
        <taxon>Ramazzottiidae</taxon>
        <taxon>Ramazzottius</taxon>
    </lineage>
</organism>
<evidence type="ECO:0000256" key="1">
    <source>
        <dbReference type="ARBA" id="ARBA00004141"/>
    </source>
</evidence>
<dbReference type="GO" id="GO:0002115">
    <property type="term" value="P:store-operated calcium entry"/>
    <property type="evidence" value="ECO:0007669"/>
    <property type="project" value="TreeGrafter"/>
</dbReference>
<protein>
    <recommendedName>
        <fullName evidence="9">Calcium release-activated calcium channel protein 1</fullName>
    </recommendedName>
</protein>
<keyword evidence="8" id="KW-1185">Reference proteome</keyword>
<feature type="transmembrane region" description="Helical" evidence="6">
    <location>
        <begin position="60"/>
        <end position="88"/>
    </location>
</feature>
<evidence type="ECO:0000313" key="7">
    <source>
        <dbReference type="EMBL" id="GAU97181.1"/>
    </source>
</evidence>
<dbReference type="PANTHER" id="PTHR31501">
    <property type="entry name" value="CALCIUM RELEASE-ACTIVATED CALCIUM CHANNEL PROTEIN 1"/>
    <property type="match status" value="1"/>
</dbReference>
<gene>
    <name evidence="7" type="primary">RvY_08524-1</name>
    <name evidence="7" type="synonym">RvY_08524.1</name>
    <name evidence="7" type="ORF">RvY_08524</name>
</gene>
<dbReference type="PANTHER" id="PTHR31501:SF7">
    <property type="entry name" value="CALCIUM RELEASE-ACTIVATED CALCIUM CHANNEL PROTEIN 1"/>
    <property type="match status" value="1"/>
</dbReference>
<dbReference type="AlphaFoldDB" id="A0A1D1V655"/>
<evidence type="ECO:0000256" key="6">
    <source>
        <dbReference type="SAM" id="Phobius"/>
    </source>
</evidence>
<dbReference type="STRING" id="947166.A0A1D1V655"/>
<dbReference type="OrthoDB" id="61124at2759"/>
<comment type="caution">
    <text evidence="7">The sequence shown here is derived from an EMBL/GenBank/DDBJ whole genome shotgun (WGS) entry which is preliminary data.</text>
</comment>
<evidence type="ECO:0000256" key="4">
    <source>
        <dbReference type="ARBA" id="ARBA00022989"/>
    </source>
</evidence>
<sequence>MSVSLGSDAALAVRWRHLQLSRAKLKASSRTSALLSGFAMVAMVEVQLEEKIVEGREGLIIAFCICTTLLVAVHMLSLMISTCILPNLEAACSSRDAIEHSSHVQMRYYIEASWICSTLIGLFLFLVDIGLLCWVKFYPLSHMAAYMATAVLVPLIVVFLLFAFHFYRSLVLHSANRVNNELHVLDSELKKLQSNDIV</sequence>
<name>A0A1D1V655_RAMVA</name>
<keyword evidence="4 6" id="KW-1133">Transmembrane helix</keyword>
<proteinExistence type="inferred from homology"/>
<feature type="transmembrane region" description="Helical" evidence="6">
    <location>
        <begin position="143"/>
        <end position="167"/>
    </location>
</feature>
<dbReference type="InterPro" id="IPR038350">
    <property type="entry name" value="Orai_sf"/>
</dbReference>
<accession>A0A1D1V655</accession>
<reference evidence="7 8" key="1">
    <citation type="journal article" date="2016" name="Nat. Commun.">
        <title>Extremotolerant tardigrade genome and improved radiotolerance of human cultured cells by tardigrade-unique protein.</title>
        <authorList>
            <person name="Hashimoto T."/>
            <person name="Horikawa D.D."/>
            <person name="Saito Y."/>
            <person name="Kuwahara H."/>
            <person name="Kozuka-Hata H."/>
            <person name="Shin-I T."/>
            <person name="Minakuchi Y."/>
            <person name="Ohishi K."/>
            <person name="Motoyama A."/>
            <person name="Aizu T."/>
            <person name="Enomoto A."/>
            <person name="Kondo K."/>
            <person name="Tanaka S."/>
            <person name="Hara Y."/>
            <person name="Koshikawa S."/>
            <person name="Sagara H."/>
            <person name="Miura T."/>
            <person name="Yokobori S."/>
            <person name="Miyagawa K."/>
            <person name="Suzuki Y."/>
            <person name="Kubo T."/>
            <person name="Oyama M."/>
            <person name="Kohara Y."/>
            <person name="Fujiyama A."/>
            <person name="Arakawa K."/>
            <person name="Katayama T."/>
            <person name="Toyoda A."/>
            <person name="Kunieda T."/>
        </authorList>
    </citation>
    <scope>NUCLEOTIDE SEQUENCE [LARGE SCALE GENOMIC DNA]</scope>
    <source>
        <strain evidence="7 8">YOKOZUNA-1</strain>
    </source>
</reference>
<dbReference type="GO" id="GO:0015279">
    <property type="term" value="F:store-operated calcium channel activity"/>
    <property type="evidence" value="ECO:0007669"/>
    <property type="project" value="TreeGrafter"/>
</dbReference>
<evidence type="ECO:0000256" key="3">
    <source>
        <dbReference type="ARBA" id="ARBA00022692"/>
    </source>
</evidence>
<evidence type="ECO:0008006" key="9">
    <source>
        <dbReference type="Google" id="ProtNLM"/>
    </source>
</evidence>
<comment type="similarity">
    <text evidence="2">Belongs to the Orai family.</text>
</comment>
<keyword evidence="3 6" id="KW-0812">Transmembrane</keyword>
<dbReference type="GO" id="GO:0016020">
    <property type="term" value="C:membrane"/>
    <property type="evidence" value="ECO:0007669"/>
    <property type="project" value="UniProtKB-SubCell"/>
</dbReference>
<comment type="subcellular location">
    <subcellularLocation>
        <location evidence="1">Membrane</location>
        <topology evidence="1">Multi-pass membrane protein</topology>
    </subcellularLocation>
</comment>
<dbReference type="Pfam" id="PF07856">
    <property type="entry name" value="Orai-1"/>
    <property type="match status" value="1"/>
</dbReference>
<dbReference type="Proteomes" id="UP000186922">
    <property type="component" value="Unassembled WGS sequence"/>
</dbReference>